<dbReference type="InterPro" id="IPR006076">
    <property type="entry name" value="FAD-dep_OxRdtase"/>
</dbReference>
<dbReference type="InterPro" id="IPR027266">
    <property type="entry name" value="TrmE/GcvT-like"/>
</dbReference>
<dbReference type="GO" id="GO:1901053">
    <property type="term" value="P:sarcosine catabolic process"/>
    <property type="evidence" value="ECO:0000318"/>
    <property type="project" value="GO_Central"/>
</dbReference>
<dbReference type="HOGENOM" id="CLU_007884_11_4_1"/>
<dbReference type="STRING" id="7719.ENSCINP00000004210"/>
<reference evidence="7" key="1">
    <citation type="journal article" date="2002" name="Science">
        <title>The draft genome of Ciona intestinalis: insights into chordate and vertebrate origins.</title>
        <authorList>
            <person name="Dehal P."/>
            <person name="Satou Y."/>
            <person name="Campbell R.K."/>
            <person name="Chapman J."/>
            <person name="Degnan B."/>
            <person name="De Tomaso A."/>
            <person name="Davidson B."/>
            <person name="Di Gregorio A."/>
            <person name="Gelpke M."/>
            <person name="Goodstein D.M."/>
            <person name="Harafuji N."/>
            <person name="Hastings K.E."/>
            <person name="Ho I."/>
            <person name="Hotta K."/>
            <person name="Huang W."/>
            <person name="Kawashima T."/>
            <person name="Lemaire P."/>
            <person name="Martinez D."/>
            <person name="Meinertzhagen I.A."/>
            <person name="Necula S."/>
            <person name="Nonaka M."/>
            <person name="Putnam N."/>
            <person name="Rash S."/>
            <person name="Saiga H."/>
            <person name="Satake M."/>
            <person name="Terry A."/>
            <person name="Yamada L."/>
            <person name="Wang H.G."/>
            <person name="Awazu S."/>
            <person name="Azumi K."/>
            <person name="Boore J."/>
            <person name="Branno M."/>
            <person name="Chin-Bow S."/>
            <person name="DeSantis R."/>
            <person name="Doyle S."/>
            <person name="Francino P."/>
            <person name="Keys D.N."/>
            <person name="Haga S."/>
            <person name="Hayashi H."/>
            <person name="Hino K."/>
            <person name="Imai K.S."/>
            <person name="Inaba K."/>
            <person name="Kano S."/>
            <person name="Kobayashi K."/>
            <person name="Kobayashi M."/>
            <person name="Lee B.I."/>
            <person name="Makabe K.W."/>
            <person name="Manohar C."/>
            <person name="Matassi G."/>
            <person name="Medina M."/>
            <person name="Mochizuki Y."/>
            <person name="Mount S."/>
            <person name="Morishita T."/>
            <person name="Miura S."/>
            <person name="Nakayama A."/>
            <person name="Nishizaka S."/>
            <person name="Nomoto H."/>
            <person name="Ohta F."/>
            <person name="Oishi K."/>
            <person name="Rigoutsos I."/>
            <person name="Sano M."/>
            <person name="Sasaki A."/>
            <person name="Sasakura Y."/>
            <person name="Shoguchi E."/>
            <person name="Shin-i T."/>
            <person name="Spagnuolo A."/>
            <person name="Stainier D."/>
            <person name="Suzuki M.M."/>
            <person name="Tassy O."/>
            <person name="Takatori N."/>
            <person name="Tokuoka M."/>
            <person name="Yagi K."/>
            <person name="Yoshizaki F."/>
            <person name="Wada S."/>
            <person name="Zhang C."/>
            <person name="Hyatt P.D."/>
            <person name="Larimer F."/>
            <person name="Detter C."/>
            <person name="Doggett N."/>
            <person name="Glavina T."/>
            <person name="Hawkins T."/>
            <person name="Richardson P."/>
            <person name="Lucas S."/>
            <person name="Kohara Y."/>
            <person name="Levine M."/>
            <person name="Satoh N."/>
            <person name="Rokhsar D.S."/>
        </authorList>
    </citation>
    <scope>NUCLEOTIDE SEQUENCE [LARGE SCALE GENOMIC DNA]</scope>
</reference>
<dbReference type="Gene3D" id="3.30.9.10">
    <property type="entry name" value="D-Amino Acid Oxidase, subunit A, domain 2"/>
    <property type="match status" value="1"/>
</dbReference>
<organism evidence="6 7">
    <name type="scientific">Ciona intestinalis</name>
    <name type="common">Transparent sea squirt</name>
    <name type="synonym">Ascidia intestinalis</name>
    <dbReference type="NCBI Taxonomy" id="7719"/>
    <lineage>
        <taxon>Eukaryota</taxon>
        <taxon>Metazoa</taxon>
        <taxon>Chordata</taxon>
        <taxon>Tunicata</taxon>
        <taxon>Ascidiacea</taxon>
        <taxon>Phlebobranchia</taxon>
        <taxon>Cionidae</taxon>
        <taxon>Ciona</taxon>
    </lineage>
</organism>
<protein>
    <recommendedName>
        <fullName evidence="8">Sarcosine dehydrogenase</fullName>
    </recommendedName>
</protein>
<evidence type="ECO:0000259" key="5">
    <source>
        <dbReference type="Pfam" id="PF16350"/>
    </source>
</evidence>
<dbReference type="Gene3D" id="3.30.1360.120">
    <property type="entry name" value="Probable tRNA modification gtpase trme, domain 1"/>
    <property type="match status" value="1"/>
</dbReference>
<dbReference type="InterPro" id="IPR013977">
    <property type="entry name" value="GcvT_C"/>
</dbReference>
<dbReference type="PANTHER" id="PTHR43757">
    <property type="entry name" value="AMINOMETHYLTRANSFERASE"/>
    <property type="match status" value="1"/>
</dbReference>
<dbReference type="GeneTree" id="ENSGT00940000157589"/>
<dbReference type="Pfam" id="PF08669">
    <property type="entry name" value="GCV_T_C"/>
    <property type="match status" value="1"/>
</dbReference>
<evidence type="ECO:0000313" key="7">
    <source>
        <dbReference type="Proteomes" id="UP000008144"/>
    </source>
</evidence>
<name>F7AAM4_CIOIN</name>
<dbReference type="GO" id="GO:0005737">
    <property type="term" value="C:cytoplasm"/>
    <property type="evidence" value="ECO:0000318"/>
    <property type="project" value="GO_Central"/>
</dbReference>
<dbReference type="Gene3D" id="2.40.30.110">
    <property type="entry name" value="Aminomethyltransferase beta-barrel domains"/>
    <property type="match status" value="1"/>
</dbReference>
<dbReference type="Proteomes" id="UP000008144">
    <property type="component" value="Chromosome 4"/>
</dbReference>
<feature type="domain" description="GCVT N-terminal" evidence="3">
    <location>
        <begin position="441"/>
        <end position="756"/>
    </location>
</feature>
<dbReference type="Pfam" id="PF01266">
    <property type="entry name" value="DAO"/>
    <property type="match status" value="1"/>
</dbReference>
<evidence type="ECO:0000259" key="3">
    <source>
        <dbReference type="Pfam" id="PF01571"/>
    </source>
</evidence>
<dbReference type="GO" id="GO:0005759">
    <property type="term" value="C:mitochondrial matrix"/>
    <property type="evidence" value="ECO:0000318"/>
    <property type="project" value="GO_Central"/>
</dbReference>
<dbReference type="FunCoup" id="F7AAM4">
    <property type="interactions" value="22"/>
</dbReference>
<feature type="domain" description="FAD dependent oxidoreductase central" evidence="5">
    <location>
        <begin position="384"/>
        <end position="437"/>
    </location>
</feature>
<dbReference type="Pfam" id="PF01571">
    <property type="entry name" value="GCV_T"/>
    <property type="match status" value="1"/>
</dbReference>
<dbReference type="SUPFAM" id="SSF103025">
    <property type="entry name" value="Folate-binding domain"/>
    <property type="match status" value="1"/>
</dbReference>
<dbReference type="AlphaFoldDB" id="F7AAM4"/>
<dbReference type="Pfam" id="PF16350">
    <property type="entry name" value="FAO_M"/>
    <property type="match status" value="1"/>
</dbReference>
<dbReference type="Gene3D" id="3.50.50.60">
    <property type="entry name" value="FAD/NAD(P)-binding domain"/>
    <property type="match status" value="1"/>
</dbReference>
<dbReference type="Gene3D" id="3.30.70.1400">
    <property type="entry name" value="Aminomethyltransferase beta-barrel domains"/>
    <property type="match status" value="1"/>
</dbReference>
<sequence length="887" mass="99135">KTESDAADQARKSGSVPAEADVVVIGGGSVGCSTAYHLAKMGVKNVVLLEKHKLTAGTTWHTAGLLWHLTSHDLEMELIKHTRELMTEVLPEETGLETGWVHTGGLFTAYTQQRFDAYKEMTTLAKVFDIEAHLLSPSEIKEVHPLVDISNLVGAAYSPQDGTMDPAGTCVTYTRAAAKYGAKILENCDVTSIETSTDDYGIKRIASINTNYGPIKTKNIVNCTGVWAPYVGEMVGLNVPQLTYKHAYVVTEPIEGVNKVPNLRDHDSSIYLKRQGDTLQIGGYESNPIHCEHVDKDFAFGLYDLDWDVFSRHIENAFISVPEIEQSGIRSTVCGPESFTADSKPLLGESPEVRGFFYGSGFNSGGMMYGGGAGRELANWVIYGKPSIDMFAWDIRRFPGMLLSNKSWLHQKTHEMYSKHYSIAFHHDQPLAGRNARKDSLHQTLADRGCFFEEKHGWERPGYFMFEENGKPIKSHLLPYDYYGNYDNVKHDNYKYDELLRKDYTFDFPGDVHKQLARESLTCRTSAAMFNTSYMGKLFLTGPDAATAARYLFSRDVSAPGKLRPCTYTLMLNDEGGIESDLVVAKVPGLTGGGILYMFTLIKTEFYMTVGGATTEYCKGHLSDRLSDLGIKCNVDDRTNDMGILSLQGPKSREILDAVVYINCNFTFESVPPAKCNIQYLNRISFVGELGYELHCDMQHMPKIYEAIMQDSDKHGICDSGYRAMESLSTEVGFHHWGHSIRYDDNPLEARLMNLCDEGADYVGSDAINRLRGTNPNKILCCFTVDEPVQLFGHEAIWRNDEIVGYTRNAVHGFALNKEVAFGYVNARKVGSSDDEAVLSGNYEVERMGKRYPAQVFASSPYLPTFNRMMGKYSDEDQQRLLARMNA</sequence>
<dbReference type="InterPro" id="IPR006222">
    <property type="entry name" value="GCVT_N"/>
</dbReference>
<dbReference type="GO" id="GO:0005739">
    <property type="term" value="C:mitochondrion"/>
    <property type="evidence" value="ECO:0000318"/>
    <property type="project" value="GO_Central"/>
</dbReference>
<dbReference type="Ensembl" id="ENSCINT00000004210.3">
    <property type="protein sequence ID" value="ENSCINP00000004210.3"/>
    <property type="gene ID" value="ENSCING00000002067.3"/>
</dbReference>
<evidence type="ECO:0000256" key="1">
    <source>
        <dbReference type="ARBA" id="ARBA00008609"/>
    </source>
</evidence>
<reference evidence="6" key="2">
    <citation type="journal article" date="2008" name="Genome Biol.">
        <title>Improved genome assembly and evidence-based global gene model set for the chordate Ciona intestinalis: new insight into intron and operon populations.</title>
        <authorList>
            <person name="Satou Y."/>
            <person name="Mineta K."/>
            <person name="Ogasawara M."/>
            <person name="Sasakura Y."/>
            <person name="Shoguchi E."/>
            <person name="Ueno K."/>
            <person name="Yamada L."/>
            <person name="Matsumoto J."/>
            <person name="Wasserscheid J."/>
            <person name="Dewar K."/>
            <person name="Wiley G.B."/>
            <person name="Macmil S.L."/>
            <person name="Roe B.A."/>
            <person name="Zeller R.W."/>
            <person name="Hastings K.E."/>
            <person name="Lemaire P."/>
            <person name="Lindquist E."/>
            <person name="Endo T."/>
            <person name="Hotta K."/>
            <person name="Inaba K."/>
        </authorList>
    </citation>
    <scope>NUCLEOTIDE SEQUENCE [LARGE SCALE GENOMIC DNA]</scope>
    <source>
        <strain evidence="6">wild type</strain>
    </source>
</reference>
<dbReference type="SUPFAM" id="SSF54373">
    <property type="entry name" value="FAD-linked reductases, C-terminal domain"/>
    <property type="match status" value="1"/>
</dbReference>
<dbReference type="InParanoid" id="F7AAM4"/>
<dbReference type="OMA" id="MVFKYDQ"/>
<evidence type="ECO:0000313" key="6">
    <source>
        <dbReference type="Ensembl" id="ENSCINP00000004210.3"/>
    </source>
</evidence>
<dbReference type="InterPro" id="IPR029043">
    <property type="entry name" value="GcvT/YgfZ_C"/>
</dbReference>
<dbReference type="InterPro" id="IPR036188">
    <property type="entry name" value="FAD/NAD-bd_sf"/>
</dbReference>
<accession>F7AAM4</accession>
<evidence type="ECO:0000259" key="4">
    <source>
        <dbReference type="Pfam" id="PF08669"/>
    </source>
</evidence>
<feature type="domain" description="Aminomethyltransferase C-terminal" evidence="4">
    <location>
        <begin position="780"/>
        <end position="861"/>
    </location>
</feature>
<dbReference type="SUPFAM" id="SSF101790">
    <property type="entry name" value="Aminomethyltransferase beta-barrel domain"/>
    <property type="match status" value="1"/>
</dbReference>
<dbReference type="PANTHER" id="PTHR43757:SF11">
    <property type="entry name" value="SARCOSINE DEHYDROGENASE"/>
    <property type="match status" value="1"/>
</dbReference>
<evidence type="ECO:0000259" key="2">
    <source>
        <dbReference type="Pfam" id="PF01266"/>
    </source>
</evidence>
<proteinExistence type="inferred from homology"/>
<evidence type="ECO:0008006" key="8">
    <source>
        <dbReference type="Google" id="ProtNLM"/>
    </source>
</evidence>
<keyword evidence="7" id="KW-1185">Reference proteome</keyword>
<dbReference type="GO" id="GO:0008480">
    <property type="term" value="F:sarcosine dehydrogenase activity"/>
    <property type="evidence" value="ECO:0000318"/>
    <property type="project" value="GO_Central"/>
</dbReference>
<dbReference type="EMBL" id="EAAA01001965">
    <property type="status" value="NOT_ANNOTATED_CDS"/>
    <property type="molecule type" value="Genomic_DNA"/>
</dbReference>
<dbReference type="SUPFAM" id="SSF51905">
    <property type="entry name" value="FAD/NAD(P)-binding domain"/>
    <property type="match status" value="1"/>
</dbReference>
<dbReference type="InterPro" id="IPR032503">
    <property type="entry name" value="FAO_M"/>
</dbReference>
<reference evidence="6" key="4">
    <citation type="submission" date="2025-09" db="UniProtKB">
        <authorList>
            <consortium name="Ensembl"/>
        </authorList>
    </citation>
    <scope>IDENTIFICATION</scope>
</reference>
<dbReference type="FunFam" id="2.40.30.110:FF:000008">
    <property type="entry name" value="Sarcosine dehydrogenase"/>
    <property type="match status" value="1"/>
</dbReference>
<dbReference type="InterPro" id="IPR028896">
    <property type="entry name" value="GcvT/YgfZ/DmdA"/>
</dbReference>
<feature type="domain" description="FAD dependent oxidoreductase" evidence="2">
    <location>
        <begin position="21"/>
        <end position="380"/>
    </location>
</feature>
<comment type="similarity">
    <text evidence="1">Belongs to the GcvT family.</text>
</comment>
<reference evidence="6" key="3">
    <citation type="submission" date="2025-08" db="UniProtKB">
        <authorList>
            <consortium name="Ensembl"/>
        </authorList>
    </citation>
    <scope>IDENTIFICATION</scope>
</reference>